<feature type="transmembrane region" description="Helical" evidence="1">
    <location>
        <begin position="122"/>
        <end position="140"/>
    </location>
</feature>
<keyword evidence="1" id="KW-1133">Transmembrane helix</keyword>
<accession>A0AAE3H7G3</accession>
<feature type="transmembrane region" description="Helical" evidence="1">
    <location>
        <begin position="97"/>
        <end position="116"/>
    </location>
</feature>
<dbReference type="EMBL" id="JTEO01000001">
    <property type="protein sequence ID" value="MCQ6961650.1"/>
    <property type="molecule type" value="Genomic_DNA"/>
</dbReference>
<dbReference type="Proteomes" id="UP001206983">
    <property type="component" value="Unassembled WGS sequence"/>
</dbReference>
<organism evidence="2 3">
    <name type="scientific">Methanolobus chelungpuianus</name>
    <dbReference type="NCBI Taxonomy" id="502115"/>
    <lineage>
        <taxon>Archaea</taxon>
        <taxon>Methanobacteriati</taxon>
        <taxon>Methanobacteriota</taxon>
        <taxon>Stenosarchaea group</taxon>
        <taxon>Methanomicrobia</taxon>
        <taxon>Methanosarcinales</taxon>
        <taxon>Methanosarcinaceae</taxon>
        <taxon>Methanolobus</taxon>
    </lineage>
</organism>
<comment type="caution">
    <text evidence="2">The sequence shown here is derived from an EMBL/GenBank/DDBJ whole genome shotgun (WGS) entry which is preliminary data.</text>
</comment>
<protein>
    <submittedName>
        <fullName evidence="2">Uncharacterized protein</fullName>
    </submittedName>
</protein>
<reference evidence="2 3" key="1">
    <citation type="journal article" date="2011" name="Appl. Environ. Microbiol.">
        <title>Methanogenic archaea isolated from Taiwan's Chelungpu fault.</title>
        <authorList>
            <person name="Wu S.Y."/>
            <person name="Lai M.C."/>
        </authorList>
    </citation>
    <scope>NUCLEOTIDE SEQUENCE [LARGE SCALE GENOMIC DNA]</scope>
    <source>
        <strain evidence="2 3">St545Mb</strain>
    </source>
</reference>
<gene>
    <name evidence="2" type="ORF">PV02_00150</name>
</gene>
<dbReference type="AlphaFoldDB" id="A0AAE3H7G3"/>
<evidence type="ECO:0000256" key="1">
    <source>
        <dbReference type="SAM" id="Phobius"/>
    </source>
</evidence>
<keyword evidence="3" id="KW-1185">Reference proteome</keyword>
<evidence type="ECO:0000313" key="3">
    <source>
        <dbReference type="Proteomes" id="UP001206983"/>
    </source>
</evidence>
<dbReference type="RefSeq" id="WP_256621266.1">
    <property type="nucleotide sequence ID" value="NZ_JTEO01000001.1"/>
</dbReference>
<keyword evidence="1" id="KW-0812">Transmembrane</keyword>
<name>A0AAE3H7G3_9EURY</name>
<evidence type="ECO:0000313" key="2">
    <source>
        <dbReference type="EMBL" id="MCQ6961650.1"/>
    </source>
</evidence>
<feature type="transmembrane region" description="Helical" evidence="1">
    <location>
        <begin position="67"/>
        <end position="85"/>
    </location>
</feature>
<sequence length="161" mass="17830">MRKLLPVTCLAVPWELYFYTSSYSSGWGIKLSLLYANFDSQYGTLFVNVIRQLSMLSYGGFLPSLRTGAWFLASMLCIILVFYELSRDQLEFRIRTGTTGVMLIVCAVLTLVSSLAVWNSSFMTVPIAPAFFGLAGYFLLSAERSSSEGPAQAENDQSPAE</sequence>
<proteinExistence type="predicted"/>
<keyword evidence="1" id="KW-0472">Membrane</keyword>